<evidence type="ECO:0000256" key="2">
    <source>
        <dbReference type="ARBA" id="ARBA00022741"/>
    </source>
</evidence>
<feature type="domain" description="ABC transporter" evidence="5">
    <location>
        <begin position="1"/>
        <end position="216"/>
    </location>
</feature>
<dbReference type="EMBL" id="JBHTCG010000008">
    <property type="protein sequence ID" value="MFC7383332.1"/>
    <property type="molecule type" value="Genomic_DNA"/>
</dbReference>
<accession>A0ABW2P4B1</accession>
<organism evidence="6 7">
    <name type="scientific">Sphaerisporangium rhizosphaerae</name>
    <dbReference type="NCBI Taxonomy" id="2269375"/>
    <lineage>
        <taxon>Bacteria</taxon>
        <taxon>Bacillati</taxon>
        <taxon>Actinomycetota</taxon>
        <taxon>Actinomycetes</taxon>
        <taxon>Streptosporangiales</taxon>
        <taxon>Streptosporangiaceae</taxon>
        <taxon>Sphaerisporangium</taxon>
    </lineage>
</organism>
<comment type="caution">
    <text evidence="6">The sequence shown here is derived from an EMBL/GenBank/DDBJ whole genome shotgun (WGS) entry which is preliminary data.</text>
</comment>
<name>A0ABW2P4B1_9ACTN</name>
<keyword evidence="7" id="KW-1185">Reference proteome</keyword>
<dbReference type="RefSeq" id="WP_380826805.1">
    <property type="nucleotide sequence ID" value="NZ_JBHTCG010000008.1"/>
</dbReference>
<evidence type="ECO:0000256" key="3">
    <source>
        <dbReference type="ARBA" id="ARBA00022840"/>
    </source>
</evidence>
<gene>
    <name evidence="6" type="ORF">ACFQSB_14015</name>
</gene>
<dbReference type="Pfam" id="PF00005">
    <property type="entry name" value="ABC_tran"/>
    <property type="match status" value="1"/>
</dbReference>
<sequence>MRLANLSFRYARRAPWVLHEVGLDLPPGTIAEVTGRNGAGKSTLLRLLAGTTPPTRGHVTGRPPVVGYAPEIFPVEQPFTVAAYLARMAGVRGLTPAAIDPWVERLGMAALLEVPLGDLSKGSAHKVGLAQALLAPPGLLILDEPFSGLDAQARAELPAIVEEVVATGGIVVVSDHQNGLAGHRGVLRLHVGDRTIRPLGHDAPSDTLSTAAGALSPPTASTSTPSPRVAPADAFPTPAATADAPSPPATLSPSPSVTPAGAPSPPVAPAGVPSGAMGAAAVVIEIAVEAGEAEAVVRKLRADGYPAVVRPLPHAGSEAR</sequence>
<dbReference type="PROSITE" id="PS50893">
    <property type="entry name" value="ABC_TRANSPORTER_2"/>
    <property type="match status" value="1"/>
</dbReference>
<dbReference type="InterPro" id="IPR003593">
    <property type="entry name" value="AAA+_ATPase"/>
</dbReference>
<dbReference type="InterPro" id="IPR003439">
    <property type="entry name" value="ABC_transporter-like_ATP-bd"/>
</dbReference>
<feature type="compositionally biased region" description="Low complexity" evidence="4">
    <location>
        <begin position="251"/>
        <end position="261"/>
    </location>
</feature>
<dbReference type="Gene3D" id="3.40.50.300">
    <property type="entry name" value="P-loop containing nucleotide triphosphate hydrolases"/>
    <property type="match status" value="1"/>
</dbReference>
<dbReference type="PANTHER" id="PTHR42939:SF1">
    <property type="entry name" value="ABC TRANSPORTER ATP-BINDING PROTEIN ALBC-RELATED"/>
    <property type="match status" value="1"/>
</dbReference>
<evidence type="ECO:0000256" key="4">
    <source>
        <dbReference type="SAM" id="MobiDB-lite"/>
    </source>
</evidence>
<dbReference type="PANTHER" id="PTHR42939">
    <property type="entry name" value="ABC TRANSPORTER ATP-BINDING PROTEIN ALBC-RELATED"/>
    <property type="match status" value="1"/>
</dbReference>
<dbReference type="SMART" id="SM00382">
    <property type="entry name" value="AAA"/>
    <property type="match status" value="1"/>
</dbReference>
<evidence type="ECO:0000313" key="7">
    <source>
        <dbReference type="Proteomes" id="UP001596496"/>
    </source>
</evidence>
<dbReference type="InterPro" id="IPR027417">
    <property type="entry name" value="P-loop_NTPase"/>
</dbReference>
<feature type="compositionally biased region" description="Low complexity" evidence="4">
    <location>
        <begin position="209"/>
        <end position="244"/>
    </location>
</feature>
<keyword evidence="2" id="KW-0547">Nucleotide-binding</keyword>
<proteinExistence type="predicted"/>
<dbReference type="Proteomes" id="UP001596496">
    <property type="component" value="Unassembled WGS sequence"/>
</dbReference>
<evidence type="ECO:0000259" key="5">
    <source>
        <dbReference type="PROSITE" id="PS50893"/>
    </source>
</evidence>
<dbReference type="InterPro" id="IPR051782">
    <property type="entry name" value="ABC_Transporter_VariousFunc"/>
</dbReference>
<keyword evidence="1" id="KW-0813">Transport</keyword>
<feature type="region of interest" description="Disordered" evidence="4">
    <location>
        <begin position="198"/>
        <end position="268"/>
    </location>
</feature>
<evidence type="ECO:0000256" key="1">
    <source>
        <dbReference type="ARBA" id="ARBA00022448"/>
    </source>
</evidence>
<evidence type="ECO:0000313" key="6">
    <source>
        <dbReference type="EMBL" id="MFC7383332.1"/>
    </source>
</evidence>
<dbReference type="SUPFAM" id="SSF52540">
    <property type="entry name" value="P-loop containing nucleoside triphosphate hydrolases"/>
    <property type="match status" value="1"/>
</dbReference>
<dbReference type="GO" id="GO:0005524">
    <property type="term" value="F:ATP binding"/>
    <property type="evidence" value="ECO:0007669"/>
    <property type="project" value="UniProtKB-KW"/>
</dbReference>
<protein>
    <submittedName>
        <fullName evidence="6">ATP-binding cassette domain-containing protein</fullName>
    </submittedName>
</protein>
<reference evidence="7" key="1">
    <citation type="journal article" date="2019" name="Int. J. Syst. Evol. Microbiol.">
        <title>The Global Catalogue of Microorganisms (GCM) 10K type strain sequencing project: providing services to taxonomists for standard genome sequencing and annotation.</title>
        <authorList>
            <consortium name="The Broad Institute Genomics Platform"/>
            <consortium name="The Broad Institute Genome Sequencing Center for Infectious Disease"/>
            <person name="Wu L."/>
            <person name="Ma J."/>
        </authorList>
    </citation>
    <scope>NUCLEOTIDE SEQUENCE [LARGE SCALE GENOMIC DNA]</scope>
    <source>
        <strain evidence="7">CECT 7649</strain>
    </source>
</reference>
<keyword evidence="3 6" id="KW-0067">ATP-binding</keyword>